<proteinExistence type="inferred from homology"/>
<evidence type="ECO:0000256" key="4">
    <source>
        <dbReference type="SAM" id="SignalP"/>
    </source>
</evidence>
<dbReference type="InterPro" id="IPR033872">
    <property type="entry name" value="nsLTP2"/>
</dbReference>
<dbReference type="SMR" id="A0A843UIM9"/>
<organism evidence="6 7">
    <name type="scientific">Colocasia esculenta</name>
    <name type="common">Wild taro</name>
    <name type="synonym">Arum esculentum</name>
    <dbReference type="NCBI Taxonomy" id="4460"/>
    <lineage>
        <taxon>Eukaryota</taxon>
        <taxon>Viridiplantae</taxon>
        <taxon>Streptophyta</taxon>
        <taxon>Embryophyta</taxon>
        <taxon>Tracheophyta</taxon>
        <taxon>Spermatophyta</taxon>
        <taxon>Magnoliopsida</taxon>
        <taxon>Liliopsida</taxon>
        <taxon>Araceae</taxon>
        <taxon>Aroideae</taxon>
        <taxon>Colocasieae</taxon>
        <taxon>Colocasia</taxon>
    </lineage>
</organism>
<evidence type="ECO:0000313" key="7">
    <source>
        <dbReference type="Proteomes" id="UP000652761"/>
    </source>
</evidence>
<keyword evidence="7" id="KW-1185">Reference proteome</keyword>
<dbReference type="SUPFAM" id="SSF47699">
    <property type="entry name" value="Bifunctional inhibitor/lipid-transfer protein/seed storage 2S albumin"/>
    <property type="match status" value="1"/>
</dbReference>
<dbReference type="Proteomes" id="UP000652761">
    <property type="component" value="Unassembled WGS sequence"/>
</dbReference>
<evidence type="ECO:0000256" key="3">
    <source>
        <dbReference type="ARBA" id="ARBA00023121"/>
    </source>
</evidence>
<feature type="chain" id="PRO_5032312011" description="Bifunctional inhibitor/plant lipid transfer protein/seed storage helical domain-containing protein" evidence="4">
    <location>
        <begin position="29"/>
        <end position="96"/>
    </location>
</feature>
<name>A0A843UIM9_COLES</name>
<dbReference type="PANTHER" id="PTHR33214">
    <property type="entry name" value="BIFUNCTIONAL INHIBITOR/LIPID-TRANSFER PROTEIN/SEED STORAGE 2S ALBUMIN SUPERFAMILY PROTEIN"/>
    <property type="match status" value="1"/>
</dbReference>
<dbReference type="AlphaFoldDB" id="A0A843UIM9"/>
<accession>A0A843UIM9</accession>
<dbReference type="OrthoDB" id="665742at2759"/>
<dbReference type="Gene3D" id="1.10.110.10">
    <property type="entry name" value="Plant lipid-transfer and hydrophobic proteins"/>
    <property type="match status" value="1"/>
</dbReference>
<dbReference type="CDD" id="cd01959">
    <property type="entry name" value="nsLTP2"/>
    <property type="match status" value="1"/>
</dbReference>
<dbReference type="Pfam" id="PF00234">
    <property type="entry name" value="Tryp_alpha_amyl"/>
    <property type="match status" value="1"/>
</dbReference>
<evidence type="ECO:0000256" key="2">
    <source>
        <dbReference type="ARBA" id="ARBA00022448"/>
    </source>
</evidence>
<keyword evidence="4" id="KW-0732">Signal</keyword>
<comment type="similarity">
    <text evidence="1">Belongs to the plant LTP family. B11E subfamily.</text>
</comment>
<protein>
    <recommendedName>
        <fullName evidence="5">Bifunctional inhibitor/plant lipid transfer protein/seed storage helical domain-containing protein</fullName>
    </recommendedName>
</protein>
<keyword evidence="2" id="KW-0813">Transport</keyword>
<sequence length="96" mass="10290">MMKGPSCLLLLALVCIALVLSRAPAASAATCSPLQLIPCAGAMNSAAKPSDLCCSRLREQQACFCQYARNPRYQKYFNSDNARKVSDACGVPFPKC</sequence>
<feature type="domain" description="Bifunctional inhibitor/plant lipid transfer protein/seed storage helical" evidence="5">
    <location>
        <begin position="31"/>
        <end position="96"/>
    </location>
</feature>
<evidence type="ECO:0000256" key="1">
    <source>
        <dbReference type="ARBA" id="ARBA00009707"/>
    </source>
</evidence>
<reference evidence="6" key="1">
    <citation type="submission" date="2017-07" db="EMBL/GenBank/DDBJ databases">
        <title>Taro Niue Genome Assembly and Annotation.</title>
        <authorList>
            <person name="Atibalentja N."/>
            <person name="Keating K."/>
            <person name="Fields C.J."/>
        </authorList>
    </citation>
    <scope>NUCLEOTIDE SEQUENCE</scope>
    <source>
        <strain evidence="6">Niue_2</strain>
        <tissue evidence="6">Leaf</tissue>
    </source>
</reference>
<dbReference type="GO" id="GO:0008289">
    <property type="term" value="F:lipid binding"/>
    <property type="evidence" value="ECO:0007669"/>
    <property type="project" value="UniProtKB-KW"/>
</dbReference>
<keyword evidence="3" id="KW-0446">Lipid-binding</keyword>
<feature type="signal peptide" evidence="4">
    <location>
        <begin position="1"/>
        <end position="28"/>
    </location>
</feature>
<dbReference type="InterPro" id="IPR036312">
    <property type="entry name" value="Bifun_inhib/LTP/seed_sf"/>
</dbReference>
<dbReference type="PANTHER" id="PTHR33214:SF69">
    <property type="entry name" value="BIFUNCTIONAL INHIBITOR_LIPID-TRANSFER PROTEIN_SEED STORAGE 2S ALBUMIN SUPERFAMILY PROTEIN"/>
    <property type="match status" value="1"/>
</dbReference>
<dbReference type="InterPro" id="IPR016140">
    <property type="entry name" value="Bifunc_inhib/LTP/seed_store"/>
</dbReference>
<gene>
    <name evidence="6" type="ORF">Taro_012296</name>
</gene>
<dbReference type="GO" id="GO:0006869">
    <property type="term" value="P:lipid transport"/>
    <property type="evidence" value="ECO:0007669"/>
    <property type="project" value="InterPro"/>
</dbReference>
<comment type="caution">
    <text evidence="6">The sequence shown here is derived from an EMBL/GenBank/DDBJ whole genome shotgun (WGS) entry which is preliminary data.</text>
</comment>
<evidence type="ECO:0000259" key="5">
    <source>
        <dbReference type="SMART" id="SM00499"/>
    </source>
</evidence>
<dbReference type="SMART" id="SM00499">
    <property type="entry name" value="AAI"/>
    <property type="match status" value="1"/>
</dbReference>
<dbReference type="EMBL" id="NMUH01000478">
    <property type="protein sequence ID" value="MQL79839.1"/>
    <property type="molecule type" value="Genomic_DNA"/>
</dbReference>
<evidence type="ECO:0000313" key="6">
    <source>
        <dbReference type="EMBL" id="MQL79839.1"/>
    </source>
</evidence>